<sequence length="68" mass="7451">MDDTLIVLLIICGCGVAVFMGWAISHRFMPGDASNEVHPDAAAQQAQYMREVRLRHHDNLAAGMGGKR</sequence>
<dbReference type="EMBL" id="NAJQ01000116">
    <property type="protein sequence ID" value="TKA78281.1"/>
    <property type="molecule type" value="Genomic_DNA"/>
</dbReference>
<gene>
    <name evidence="2" type="ORF">B0A55_04740</name>
</gene>
<dbReference type="AlphaFoldDB" id="A0A4U0XNW5"/>
<dbReference type="Proteomes" id="UP000309340">
    <property type="component" value="Unassembled WGS sequence"/>
</dbReference>
<evidence type="ECO:0000256" key="1">
    <source>
        <dbReference type="SAM" id="Phobius"/>
    </source>
</evidence>
<accession>A0A4U0XNW5</accession>
<evidence type="ECO:0000313" key="2">
    <source>
        <dbReference type="EMBL" id="TKA78281.1"/>
    </source>
</evidence>
<feature type="transmembrane region" description="Helical" evidence="1">
    <location>
        <begin position="6"/>
        <end position="24"/>
    </location>
</feature>
<organism evidence="2 3">
    <name type="scientific">Friedmanniomyces simplex</name>
    <dbReference type="NCBI Taxonomy" id="329884"/>
    <lineage>
        <taxon>Eukaryota</taxon>
        <taxon>Fungi</taxon>
        <taxon>Dikarya</taxon>
        <taxon>Ascomycota</taxon>
        <taxon>Pezizomycotina</taxon>
        <taxon>Dothideomycetes</taxon>
        <taxon>Dothideomycetidae</taxon>
        <taxon>Mycosphaerellales</taxon>
        <taxon>Teratosphaeriaceae</taxon>
        <taxon>Friedmanniomyces</taxon>
    </lineage>
</organism>
<keyword evidence="3" id="KW-1185">Reference proteome</keyword>
<evidence type="ECO:0000313" key="3">
    <source>
        <dbReference type="Proteomes" id="UP000309340"/>
    </source>
</evidence>
<reference evidence="2 3" key="1">
    <citation type="submission" date="2017-03" db="EMBL/GenBank/DDBJ databases">
        <title>Genomes of endolithic fungi from Antarctica.</title>
        <authorList>
            <person name="Coleine C."/>
            <person name="Masonjones S."/>
            <person name="Stajich J.E."/>
        </authorList>
    </citation>
    <scope>NUCLEOTIDE SEQUENCE [LARGE SCALE GENOMIC DNA]</scope>
    <source>
        <strain evidence="2 3">CCFEE 5184</strain>
    </source>
</reference>
<keyword evidence="1" id="KW-1133">Transmembrane helix</keyword>
<keyword evidence="1" id="KW-0472">Membrane</keyword>
<proteinExistence type="predicted"/>
<name>A0A4U0XNW5_9PEZI</name>
<keyword evidence="1" id="KW-0812">Transmembrane</keyword>
<protein>
    <submittedName>
        <fullName evidence="2">Uncharacterized protein</fullName>
    </submittedName>
</protein>
<comment type="caution">
    <text evidence="2">The sequence shown here is derived from an EMBL/GenBank/DDBJ whole genome shotgun (WGS) entry which is preliminary data.</text>
</comment>
<dbReference type="OrthoDB" id="4159814at2759"/>